<dbReference type="EMBL" id="CP036275">
    <property type="protein sequence ID" value="QDU40422.1"/>
    <property type="molecule type" value="Genomic_DNA"/>
</dbReference>
<dbReference type="Proteomes" id="UP000320496">
    <property type="component" value="Chromosome"/>
</dbReference>
<feature type="signal peptide" evidence="1">
    <location>
        <begin position="1"/>
        <end position="20"/>
    </location>
</feature>
<protein>
    <submittedName>
        <fullName evidence="2">Uncharacterized protein</fullName>
    </submittedName>
</protein>
<gene>
    <name evidence="2" type="ORF">Mal4_47780</name>
</gene>
<feature type="chain" id="PRO_5022037159" evidence="1">
    <location>
        <begin position="21"/>
        <end position="273"/>
    </location>
</feature>
<keyword evidence="3" id="KW-1185">Reference proteome</keyword>
<name>A0A517ZD79_9PLAN</name>
<organism evidence="2 3">
    <name type="scientific">Maioricimonas rarisocia</name>
    <dbReference type="NCBI Taxonomy" id="2528026"/>
    <lineage>
        <taxon>Bacteria</taxon>
        <taxon>Pseudomonadati</taxon>
        <taxon>Planctomycetota</taxon>
        <taxon>Planctomycetia</taxon>
        <taxon>Planctomycetales</taxon>
        <taxon>Planctomycetaceae</taxon>
        <taxon>Maioricimonas</taxon>
    </lineage>
</organism>
<evidence type="ECO:0000256" key="1">
    <source>
        <dbReference type="SAM" id="SignalP"/>
    </source>
</evidence>
<dbReference type="OrthoDB" id="210579at2"/>
<evidence type="ECO:0000313" key="3">
    <source>
        <dbReference type="Proteomes" id="UP000320496"/>
    </source>
</evidence>
<reference evidence="2 3" key="1">
    <citation type="submission" date="2019-02" db="EMBL/GenBank/DDBJ databases">
        <title>Deep-cultivation of Planctomycetes and their phenomic and genomic characterization uncovers novel biology.</title>
        <authorList>
            <person name="Wiegand S."/>
            <person name="Jogler M."/>
            <person name="Boedeker C."/>
            <person name="Pinto D."/>
            <person name="Vollmers J."/>
            <person name="Rivas-Marin E."/>
            <person name="Kohn T."/>
            <person name="Peeters S.H."/>
            <person name="Heuer A."/>
            <person name="Rast P."/>
            <person name="Oberbeckmann S."/>
            <person name="Bunk B."/>
            <person name="Jeske O."/>
            <person name="Meyerdierks A."/>
            <person name="Storesund J.E."/>
            <person name="Kallscheuer N."/>
            <person name="Luecker S."/>
            <person name="Lage O.M."/>
            <person name="Pohl T."/>
            <person name="Merkel B.J."/>
            <person name="Hornburger P."/>
            <person name="Mueller R.-W."/>
            <person name="Bruemmer F."/>
            <person name="Labrenz M."/>
            <person name="Spormann A.M."/>
            <person name="Op den Camp H."/>
            <person name="Overmann J."/>
            <person name="Amann R."/>
            <person name="Jetten M.S.M."/>
            <person name="Mascher T."/>
            <person name="Medema M.H."/>
            <person name="Devos D.P."/>
            <person name="Kaster A.-K."/>
            <person name="Ovreas L."/>
            <person name="Rohde M."/>
            <person name="Galperin M.Y."/>
            <person name="Jogler C."/>
        </authorList>
    </citation>
    <scope>NUCLEOTIDE SEQUENCE [LARGE SCALE GENOMIC DNA]</scope>
    <source>
        <strain evidence="2 3">Mal4</strain>
    </source>
</reference>
<keyword evidence="1" id="KW-0732">Signal</keyword>
<sequence precursor="true">MRSHALSLAAALLASFFADAASAQGLIWQLPEDGTWVRYEGKYRQIVQRPNSTEGPLRLEWTRYLWIKSVGSETANHDGENTPCRWLELKVVTGNAAAGIIEPGPGGQRIYKILVPESAIRGSTHAPIGDGRELFVAYLPIVKGYHKIGDGPVQPIEEDVFQIYPVLSLLRHYRNLESTGETESVDTPAGAFDATRYTGSITTETLTSRTTTSCEMLRSDSAPFGIVKWVGRAALEKKNSTEPRSAFRETNESVEEMTLQEVGDQAEAEILED</sequence>
<accession>A0A517ZD79</accession>
<proteinExistence type="predicted"/>
<dbReference type="KEGG" id="mri:Mal4_47780"/>
<evidence type="ECO:0000313" key="2">
    <source>
        <dbReference type="EMBL" id="QDU40422.1"/>
    </source>
</evidence>
<dbReference type="RefSeq" id="WP_145371704.1">
    <property type="nucleotide sequence ID" value="NZ_CP036275.1"/>
</dbReference>
<dbReference type="AlphaFoldDB" id="A0A517ZD79"/>